<dbReference type="PATRIC" id="fig|651182.5.peg.1691"/>
<dbReference type="EMBL" id="FO203503">
    <property type="protein sequence ID" value="CCK79575.1"/>
    <property type="molecule type" value="Genomic_DNA"/>
</dbReference>
<feature type="domain" description="DUF4214" evidence="1">
    <location>
        <begin position="67"/>
        <end position="112"/>
    </location>
</feature>
<keyword evidence="2" id="KW-0808">Transferase</keyword>
<dbReference type="RefSeq" id="WP_014956922.1">
    <property type="nucleotide sequence ID" value="NC_018645.1"/>
</dbReference>
<evidence type="ECO:0000313" key="2">
    <source>
        <dbReference type="EMBL" id="CCK79575.1"/>
    </source>
</evidence>
<dbReference type="KEGG" id="dto:TOL2_C14120"/>
<accession>K0NFB2</accession>
<dbReference type="Pfam" id="PF13946">
    <property type="entry name" value="DUF4214"/>
    <property type="match status" value="1"/>
</dbReference>
<dbReference type="Pfam" id="PF13489">
    <property type="entry name" value="Methyltransf_23"/>
    <property type="match status" value="1"/>
</dbReference>
<keyword evidence="2" id="KW-0489">Methyltransferase</keyword>
<dbReference type="CDD" id="cd02440">
    <property type="entry name" value="AdoMet_MTases"/>
    <property type="match status" value="1"/>
</dbReference>
<dbReference type="Proteomes" id="UP000007347">
    <property type="component" value="Chromosome"/>
</dbReference>
<reference evidence="2 3" key="1">
    <citation type="journal article" date="2013" name="Environ. Microbiol.">
        <title>Complete genome, catabolic sub-proteomes and key-metabolites of Desulfobacula toluolica Tol2, a marine, aromatic compound-degrading, sulfate-reducing bacterium.</title>
        <authorList>
            <person name="Wohlbrand L."/>
            <person name="Jacob J.H."/>
            <person name="Kube M."/>
            <person name="Mussmann M."/>
            <person name="Jarling R."/>
            <person name="Beck A."/>
            <person name="Amann R."/>
            <person name="Wilkes H."/>
            <person name="Reinhardt R."/>
            <person name="Rabus R."/>
        </authorList>
    </citation>
    <scope>NUCLEOTIDE SEQUENCE [LARGE SCALE GENOMIC DNA]</scope>
    <source>
        <strain evidence="3">DSM 7467 / Tol2</strain>
    </source>
</reference>
<evidence type="ECO:0000259" key="1">
    <source>
        <dbReference type="Pfam" id="PF13946"/>
    </source>
</evidence>
<dbReference type="InterPro" id="IPR025282">
    <property type="entry name" value="DUF4214"/>
</dbReference>
<dbReference type="GO" id="GO:0008168">
    <property type="term" value="F:methyltransferase activity"/>
    <property type="evidence" value="ECO:0007669"/>
    <property type="project" value="UniProtKB-KW"/>
</dbReference>
<proteinExistence type="predicted"/>
<dbReference type="OrthoDB" id="9781225at2"/>
<organism evidence="2 3">
    <name type="scientific">Desulfobacula toluolica (strain DSM 7467 / Tol2)</name>
    <dbReference type="NCBI Taxonomy" id="651182"/>
    <lineage>
        <taxon>Bacteria</taxon>
        <taxon>Pseudomonadati</taxon>
        <taxon>Thermodesulfobacteriota</taxon>
        <taxon>Desulfobacteria</taxon>
        <taxon>Desulfobacterales</taxon>
        <taxon>Desulfobacteraceae</taxon>
        <taxon>Desulfobacula</taxon>
    </lineage>
</organism>
<dbReference type="STRING" id="651182.TOL2_C14120"/>
<dbReference type="Gene3D" id="3.40.50.150">
    <property type="entry name" value="Vaccinia Virus protein VP39"/>
    <property type="match status" value="1"/>
</dbReference>
<name>K0NFB2_DESTT</name>
<gene>
    <name evidence="2" type="ordered locus">TOL2_C14120</name>
</gene>
<dbReference type="PANTHER" id="PTHR43861">
    <property type="entry name" value="TRANS-ACONITATE 2-METHYLTRANSFERASE-RELATED"/>
    <property type="match status" value="1"/>
</dbReference>
<dbReference type="AlphaFoldDB" id="K0NFB2"/>
<dbReference type="InterPro" id="IPR029063">
    <property type="entry name" value="SAM-dependent_MTases_sf"/>
</dbReference>
<dbReference type="HOGENOM" id="CLU_039386_0_0_7"/>
<keyword evidence="3" id="KW-1185">Reference proteome</keyword>
<sequence>MIEIDTPGVDIDKIKACIQEELEQYKTVNGGRSFKSIPCPSDFKSAEQWRIDDCVSKETLLQFHGPEFINKAYISILHRKPDFQGKAIYLDKLQNGQLTKIEILGRLRYSREGRLKKVYIKNLLFPFLLKTFFKIPALGWGLRIMAGIFNLPIILMNIQRIENTSIAHYSLMEEKDKNTRTLILKLDEDIQSLKTDSIQARSDLAKEVSLVKTDLLKQIKDNTITLLDMQRRIQTHLEEARKRFPEPISNDQLVHVVKEEDHLFDAMYLSFEDRFRGTENDIKERVKVYLPYVQKACENTKDKSLLDVGCGRGEWLKLLKENNIAAAGLDLNGVMVEKCRDADLDVVQSDLLAYLRNLKADTLSVITGFHIVEHLPFNTMISLFDESLRVLKPGGMVVFETPNPENLMVGACDFYTDPSHKNPIPPHTLSYLVEARGFVNIEIVRLHPNNAIQIEDPFLNYYFTIGQDYAVIGFKE</sequence>
<dbReference type="SUPFAM" id="SSF53335">
    <property type="entry name" value="S-adenosyl-L-methionine-dependent methyltransferases"/>
    <property type="match status" value="1"/>
</dbReference>
<dbReference type="GO" id="GO:0032259">
    <property type="term" value="P:methylation"/>
    <property type="evidence" value="ECO:0007669"/>
    <property type="project" value="UniProtKB-KW"/>
</dbReference>
<evidence type="ECO:0000313" key="3">
    <source>
        <dbReference type="Proteomes" id="UP000007347"/>
    </source>
</evidence>
<protein>
    <submittedName>
        <fullName evidence="2">Predicted methyltransferase, type 11</fullName>
    </submittedName>
</protein>